<keyword evidence="3" id="KW-0813">Transport</keyword>
<evidence type="ECO:0000259" key="11">
    <source>
        <dbReference type="PROSITE" id="PS50893"/>
    </source>
</evidence>
<name>A0A2P7SAQ7_9HYPH</name>
<evidence type="ECO:0000256" key="8">
    <source>
        <dbReference type="ARBA" id="ARBA00022840"/>
    </source>
</evidence>
<dbReference type="InterPro" id="IPR017871">
    <property type="entry name" value="ABC_transporter-like_CS"/>
</dbReference>
<dbReference type="InterPro" id="IPR003439">
    <property type="entry name" value="ABC_transporter-like_ATP-bd"/>
</dbReference>
<keyword evidence="4" id="KW-1003">Cell membrane</keyword>
<evidence type="ECO:0000256" key="10">
    <source>
        <dbReference type="ARBA" id="ARBA00023136"/>
    </source>
</evidence>
<dbReference type="SMART" id="SM00382">
    <property type="entry name" value="AAA"/>
    <property type="match status" value="2"/>
</dbReference>
<keyword evidence="7" id="KW-0547">Nucleotide-binding</keyword>
<dbReference type="PANTHER" id="PTHR43790">
    <property type="entry name" value="CARBOHYDRATE TRANSPORT ATP-BINDING PROTEIN MG119-RELATED"/>
    <property type="match status" value="1"/>
</dbReference>
<keyword evidence="5" id="KW-0762">Sugar transport</keyword>
<keyword evidence="8 12" id="KW-0067">ATP-binding</keyword>
<gene>
    <name evidence="12" type="ORF">C7I84_13195</name>
</gene>
<dbReference type="PROSITE" id="PS00211">
    <property type="entry name" value="ABC_TRANSPORTER_1"/>
    <property type="match status" value="1"/>
</dbReference>
<reference evidence="12 13" key="1">
    <citation type="submission" date="2018-03" db="EMBL/GenBank/DDBJ databases">
        <title>The draft genome of Mesorhizobium sp. 6GN-30.</title>
        <authorList>
            <person name="Liu L."/>
            <person name="Li L."/>
            <person name="Wang T."/>
            <person name="Zhang X."/>
            <person name="Liang L."/>
        </authorList>
    </citation>
    <scope>NUCLEOTIDE SEQUENCE [LARGE SCALE GENOMIC DNA]</scope>
    <source>
        <strain evidence="12 13">6GN30</strain>
    </source>
</reference>
<evidence type="ECO:0000256" key="5">
    <source>
        <dbReference type="ARBA" id="ARBA00022597"/>
    </source>
</evidence>
<comment type="subcellular location">
    <subcellularLocation>
        <location evidence="1">Cell membrane</location>
        <topology evidence="1">Peripheral membrane protein</topology>
    </subcellularLocation>
</comment>
<dbReference type="AlphaFoldDB" id="A0A2P7SAQ7"/>
<dbReference type="Proteomes" id="UP000241229">
    <property type="component" value="Unassembled WGS sequence"/>
</dbReference>
<dbReference type="CDD" id="cd03216">
    <property type="entry name" value="ABC_Carb_Monos_I"/>
    <property type="match status" value="1"/>
</dbReference>
<comment type="similarity">
    <text evidence="2">Belongs to the ABC transporter superfamily.</text>
</comment>
<feature type="domain" description="ABC transporter" evidence="11">
    <location>
        <begin position="7"/>
        <end position="242"/>
    </location>
</feature>
<evidence type="ECO:0000256" key="7">
    <source>
        <dbReference type="ARBA" id="ARBA00022741"/>
    </source>
</evidence>
<dbReference type="RefSeq" id="WP_106772659.1">
    <property type="nucleotide sequence ID" value="NZ_PXYK01000011.1"/>
</dbReference>
<dbReference type="InterPro" id="IPR027417">
    <property type="entry name" value="P-loop_NTPase"/>
</dbReference>
<evidence type="ECO:0000313" key="12">
    <source>
        <dbReference type="EMBL" id="PSJ59584.1"/>
    </source>
</evidence>
<keyword evidence="9" id="KW-1278">Translocase</keyword>
<keyword evidence="10" id="KW-0472">Membrane</keyword>
<keyword evidence="13" id="KW-1185">Reference proteome</keyword>
<dbReference type="GO" id="GO:0005524">
    <property type="term" value="F:ATP binding"/>
    <property type="evidence" value="ECO:0007669"/>
    <property type="project" value="UniProtKB-KW"/>
</dbReference>
<evidence type="ECO:0000313" key="13">
    <source>
        <dbReference type="Proteomes" id="UP000241229"/>
    </source>
</evidence>
<dbReference type="GO" id="GO:0016887">
    <property type="term" value="F:ATP hydrolysis activity"/>
    <property type="evidence" value="ECO:0007669"/>
    <property type="project" value="InterPro"/>
</dbReference>
<feature type="domain" description="ABC transporter" evidence="11">
    <location>
        <begin position="255"/>
        <end position="499"/>
    </location>
</feature>
<evidence type="ECO:0000256" key="4">
    <source>
        <dbReference type="ARBA" id="ARBA00022475"/>
    </source>
</evidence>
<dbReference type="Gene3D" id="3.40.50.300">
    <property type="entry name" value="P-loop containing nucleotide triphosphate hydrolases"/>
    <property type="match status" value="2"/>
</dbReference>
<dbReference type="InterPro" id="IPR050107">
    <property type="entry name" value="ABC_carbohydrate_import_ATPase"/>
</dbReference>
<sequence>MSEPLALEVRGVSKAYGAIQALKDVDFNLRKGEIHALAGENGAGKSTLMNVVDGIVSPDSGEIRIRGEGVAITSPERAQALGIGFVHQEIALCGDVSVAENIFMAATNQRRAFFMNYRQLREKARGVLKSLGGIEPDRLVGDLTISEQQVVEIAKALTLDCSILILDEPTAALTEHESRKLFAIMARLKERGISIIYISHRMAEIFDNCDRVTVLRDGRHVSTDDIAAMTPDTVVRKMVGRELGNLYPQKNPQAADAPVLLEVEGLDDGARFRDVGFALRRGEILGVAGLMGAGRTEIALGICGLAPRAAGRVRLDGRDVTPASYAQSIANGIVYLSEDRKGSGVFLDMPIAANVSALDLDRVSTPYGFVDRSAEEAQAARLADSLRLRRGSLAAAVSTLSGGNQQKVAIAKMLSIGPKVIILDEPTRGVDVGAKVEIHRILRDLANNGTGIIVISSELPELIGLCDRAIVIHEGRIAGEVSGDGMTEDNLIRLASGLGTAPGGRHVGHG</sequence>
<evidence type="ECO:0000256" key="2">
    <source>
        <dbReference type="ARBA" id="ARBA00005417"/>
    </source>
</evidence>
<dbReference type="InterPro" id="IPR003593">
    <property type="entry name" value="AAA+_ATPase"/>
</dbReference>
<dbReference type="PROSITE" id="PS50893">
    <property type="entry name" value="ABC_TRANSPORTER_2"/>
    <property type="match status" value="2"/>
</dbReference>
<proteinExistence type="inferred from homology"/>
<evidence type="ECO:0000256" key="1">
    <source>
        <dbReference type="ARBA" id="ARBA00004202"/>
    </source>
</evidence>
<dbReference type="CDD" id="cd03215">
    <property type="entry name" value="ABC_Carb_Monos_II"/>
    <property type="match status" value="1"/>
</dbReference>
<dbReference type="Pfam" id="PF00005">
    <property type="entry name" value="ABC_tran"/>
    <property type="match status" value="2"/>
</dbReference>
<accession>A0A2P7SAQ7</accession>
<dbReference type="OrthoDB" id="9805029at2"/>
<dbReference type="GO" id="GO:0005886">
    <property type="term" value="C:plasma membrane"/>
    <property type="evidence" value="ECO:0007669"/>
    <property type="project" value="UniProtKB-SubCell"/>
</dbReference>
<dbReference type="PANTHER" id="PTHR43790:SF9">
    <property type="entry name" value="GALACTOFURANOSE TRANSPORTER ATP-BINDING PROTEIN YTFR"/>
    <property type="match status" value="1"/>
</dbReference>
<comment type="caution">
    <text evidence="12">The sequence shown here is derived from an EMBL/GenBank/DDBJ whole genome shotgun (WGS) entry which is preliminary data.</text>
</comment>
<evidence type="ECO:0000256" key="9">
    <source>
        <dbReference type="ARBA" id="ARBA00022967"/>
    </source>
</evidence>
<evidence type="ECO:0000256" key="6">
    <source>
        <dbReference type="ARBA" id="ARBA00022737"/>
    </source>
</evidence>
<keyword evidence="6" id="KW-0677">Repeat</keyword>
<protein>
    <submittedName>
        <fullName evidence="12">D-xylose ABC transporter ATP-binding protein</fullName>
    </submittedName>
</protein>
<dbReference type="FunFam" id="3.40.50.300:FF:000127">
    <property type="entry name" value="Ribose import ATP-binding protein RbsA"/>
    <property type="match status" value="1"/>
</dbReference>
<evidence type="ECO:0000256" key="3">
    <source>
        <dbReference type="ARBA" id="ARBA00022448"/>
    </source>
</evidence>
<dbReference type="SUPFAM" id="SSF52540">
    <property type="entry name" value="P-loop containing nucleoside triphosphate hydrolases"/>
    <property type="match status" value="2"/>
</dbReference>
<organism evidence="12 13">
    <name type="scientific">Kumtagia ephedrae</name>
    <dbReference type="NCBI Taxonomy" id="2116701"/>
    <lineage>
        <taxon>Bacteria</taxon>
        <taxon>Pseudomonadati</taxon>
        <taxon>Pseudomonadota</taxon>
        <taxon>Alphaproteobacteria</taxon>
        <taxon>Hyphomicrobiales</taxon>
        <taxon>Phyllobacteriaceae</taxon>
        <taxon>Kumtagia</taxon>
    </lineage>
</organism>
<dbReference type="EMBL" id="PXYK01000011">
    <property type="protein sequence ID" value="PSJ59584.1"/>
    <property type="molecule type" value="Genomic_DNA"/>
</dbReference>